<dbReference type="GO" id="GO:0016874">
    <property type="term" value="F:ligase activity"/>
    <property type="evidence" value="ECO:0007669"/>
    <property type="project" value="UniProtKB-KW"/>
</dbReference>
<sequence length="189" mass="21033">MQDAPQAQGTPQDIPREHFLLFVVVPPPAVAARIEDAWRLAQRRDRFRRATLHMTILPVIRSPQLAPGMVEALGRPLDGLDFPAFDLVLDQLTTFGPPRRRDRPLVLVGRQESPAPDALCQTLWQRLAAAGLGAPKHRVTPHVTLAYGKPLPPEGIAVPPVHWRVDELTLIDSLQGLGRHVPLARWRLS</sequence>
<keyword evidence="1" id="KW-0436">Ligase</keyword>
<accession>A0ABV7S3I5</accession>
<dbReference type="Pfam" id="PF13563">
    <property type="entry name" value="2_5_RNA_ligase2"/>
    <property type="match status" value="1"/>
</dbReference>
<name>A0ABV7S3I5_9RHOB</name>
<dbReference type="Proteomes" id="UP001595596">
    <property type="component" value="Unassembled WGS sequence"/>
</dbReference>
<protein>
    <submittedName>
        <fullName evidence="1">2'-5' RNA ligase family protein</fullName>
    </submittedName>
</protein>
<evidence type="ECO:0000313" key="2">
    <source>
        <dbReference type="Proteomes" id="UP001595596"/>
    </source>
</evidence>
<dbReference type="EMBL" id="JBHRXE010000036">
    <property type="protein sequence ID" value="MFC3570304.1"/>
    <property type="molecule type" value="Genomic_DNA"/>
</dbReference>
<reference evidence="2" key="1">
    <citation type="journal article" date="2019" name="Int. J. Syst. Evol. Microbiol.">
        <title>The Global Catalogue of Microorganisms (GCM) 10K type strain sequencing project: providing services to taxonomists for standard genome sequencing and annotation.</title>
        <authorList>
            <consortium name="The Broad Institute Genomics Platform"/>
            <consortium name="The Broad Institute Genome Sequencing Center for Infectious Disease"/>
            <person name="Wu L."/>
            <person name="Ma J."/>
        </authorList>
    </citation>
    <scope>NUCLEOTIDE SEQUENCE [LARGE SCALE GENOMIC DNA]</scope>
    <source>
        <strain evidence="2">VKM B-3226</strain>
    </source>
</reference>
<evidence type="ECO:0000313" key="1">
    <source>
        <dbReference type="EMBL" id="MFC3570304.1"/>
    </source>
</evidence>
<dbReference type="RefSeq" id="WP_289895831.1">
    <property type="nucleotide sequence ID" value="NZ_JBHRXE010000036.1"/>
</dbReference>
<comment type="caution">
    <text evidence="1">The sequence shown here is derived from an EMBL/GenBank/DDBJ whole genome shotgun (WGS) entry which is preliminary data.</text>
</comment>
<dbReference type="SUPFAM" id="SSF55144">
    <property type="entry name" value="LigT-like"/>
    <property type="match status" value="1"/>
</dbReference>
<proteinExistence type="predicted"/>
<dbReference type="Gene3D" id="3.90.1140.10">
    <property type="entry name" value="Cyclic phosphodiesterase"/>
    <property type="match status" value="1"/>
</dbReference>
<keyword evidence="2" id="KW-1185">Reference proteome</keyword>
<organism evidence="1 2">
    <name type="scientific">Paracoccus simplex</name>
    <dbReference type="NCBI Taxonomy" id="2086346"/>
    <lineage>
        <taxon>Bacteria</taxon>
        <taxon>Pseudomonadati</taxon>
        <taxon>Pseudomonadota</taxon>
        <taxon>Alphaproteobacteria</taxon>
        <taxon>Rhodobacterales</taxon>
        <taxon>Paracoccaceae</taxon>
        <taxon>Paracoccus</taxon>
    </lineage>
</organism>
<dbReference type="InterPro" id="IPR009097">
    <property type="entry name" value="Cyclic_Pdiesterase"/>
</dbReference>
<gene>
    <name evidence="1" type="ORF">ACFOMP_12645</name>
</gene>